<dbReference type="AlphaFoldDB" id="A0A3D0W7P0"/>
<gene>
    <name evidence="1" type="ORF">DEP91_01010</name>
</gene>
<name>A0A3D0W7P0_9SPHN</name>
<keyword evidence="1" id="KW-0969">Cilium</keyword>
<keyword evidence="1" id="KW-0966">Cell projection</keyword>
<dbReference type="EMBL" id="DOYJ01000032">
    <property type="protein sequence ID" value="HCB74751.1"/>
    <property type="molecule type" value="Genomic_DNA"/>
</dbReference>
<accession>A0A3D0W7P0</accession>
<reference evidence="1 2" key="1">
    <citation type="journal article" date="2018" name="Nat. Biotechnol.">
        <title>A standardized bacterial taxonomy based on genome phylogeny substantially revises the tree of life.</title>
        <authorList>
            <person name="Parks D.H."/>
            <person name="Chuvochina M."/>
            <person name="Waite D.W."/>
            <person name="Rinke C."/>
            <person name="Skarshewski A."/>
            <person name="Chaumeil P.A."/>
            <person name="Hugenholtz P."/>
        </authorList>
    </citation>
    <scope>NUCLEOTIDE SEQUENCE [LARGE SCALE GENOMIC DNA]</scope>
    <source>
        <strain evidence="1">UBA9015</strain>
    </source>
</reference>
<evidence type="ECO:0000313" key="2">
    <source>
        <dbReference type="Proteomes" id="UP000262699"/>
    </source>
</evidence>
<proteinExistence type="predicted"/>
<comment type="caution">
    <text evidence="1">The sequence shown here is derived from an EMBL/GenBank/DDBJ whole genome shotgun (WGS) entry which is preliminary data.</text>
</comment>
<keyword evidence="1" id="KW-0282">Flagellum</keyword>
<organism evidence="1 2">
    <name type="scientific">Sphingomonas bacterium</name>
    <dbReference type="NCBI Taxonomy" id="1895847"/>
    <lineage>
        <taxon>Bacteria</taxon>
        <taxon>Pseudomonadati</taxon>
        <taxon>Pseudomonadota</taxon>
        <taxon>Alphaproteobacteria</taxon>
        <taxon>Sphingomonadales</taxon>
        <taxon>Sphingomonadaceae</taxon>
        <taxon>Sphingomonas</taxon>
    </lineage>
</organism>
<sequence length="185" mass="19305">MTRFDDIEPGRPLWLVTLADLCLLLVGFFVFVQATQLDKQQLAAAIRKGFDAPLPEAEPITLERAAVRGFAVADAGLPPIGHLIDWAREAAADPRTTITVTGSTEGSEADRDPLTLSAPILAADRARAVAAALVRAGAVSRDRIAISTDAGANGRHVLLSVGFAGGRQAIAARQLPVAALPGVAR</sequence>
<protein>
    <submittedName>
        <fullName evidence="1">Flagellar motor protein MotB</fullName>
    </submittedName>
</protein>
<dbReference type="Proteomes" id="UP000262699">
    <property type="component" value="Unassembled WGS sequence"/>
</dbReference>
<evidence type="ECO:0000313" key="1">
    <source>
        <dbReference type="EMBL" id="HCB74751.1"/>
    </source>
</evidence>